<feature type="transmembrane region" description="Helical" evidence="7">
    <location>
        <begin position="88"/>
        <end position="112"/>
    </location>
</feature>
<dbReference type="PANTHER" id="PTHR14948">
    <property type="entry name" value="NG5"/>
    <property type="match status" value="1"/>
</dbReference>
<gene>
    <name evidence="9" type="primary">LOC129342869</name>
</gene>
<dbReference type="GeneID" id="129342869"/>
<reference evidence="9" key="1">
    <citation type="submission" date="2025-08" db="UniProtKB">
        <authorList>
            <consortium name="RefSeq"/>
        </authorList>
    </citation>
    <scope>IDENTIFICATION</scope>
    <source>
        <tissue evidence="9">Blood</tissue>
    </source>
</reference>
<comment type="subcellular location">
    <subcellularLocation>
        <location evidence="1">Membrane</location>
    </subcellularLocation>
</comment>
<evidence type="ECO:0000313" key="9">
    <source>
        <dbReference type="RefSeq" id="XP_054854793.1"/>
    </source>
</evidence>
<proteinExistence type="inferred from homology"/>
<feature type="region of interest" description="Disordered" evidence="6">
    <location>
        <begin position="1"/>
        <end position="30"/>
    </location>
</feature>
<evidence type="ECO:0000256" key="6">
    <source>
        <dbReference type="SAM" id="MobiDB-lite"/>
    </source>
</evidence>
<evidence type="ECO:0000313" key="8">
    <source>
        <dbReference type="Proteomes" id="UP001190640"/>
    </source>
</evidence>
<protein>
    <submittedName>
        <fullName evidence="9">Synapse differentiation-inducing gene protein 1-like</fullName>
    </submittedName>
</protein>
<dbReference type="Proteomes" id="UP001190640">
    <property type="component" value="Chromosome 15"/>
</dbReference>
<keyword evidence="4 7" id="KW-1133">Transmembrane helix</keyword>
<dbReference type="GO" id="GO:0016020">
    <property type="term" value="C:membrane"/>
    <property type="evidence" value="ECO:0007669"/>
    <property type="project" value="UniProtKB-SubCell"/>
</dbReference>
<dbReference type="Pfam" id="PF04505">
    <property type="entry name" value="CD225"/>
    <property type="match status" value="1"/>
</dbReference>
<dbReference type="PANTHER" id="PTHR14948:SF46">
    <property type="entry name" value="DISPANIN SUBFAMILY A MEMBER 2B-LIKE-RELATED"/>
    <property type="match status" value="1"/>
</dbReference>
<dbReference type="AlphaFoldDB" id="A0AA97LG37"/>
<evidence type="ECO:0000256" key="5">
    <source>
        <dbReference type="ARBA" id="ARBA00023136"/>
    </source>
</evidence>
<accession>A0AA97LG37</accession>
<evidence type="ECO:0000256" key="4">
    <source>
        <dbReference type="ARBA" id="ARBA00022989"/>
    </source>
</evidence>
<dbReference type="RefSeq" id="XP_054854793.1">
    <property type="nucleotide sequence ID" value="XM_054998818.1"/>
</dbReference>
<evidence type="ECO:0000256" key="1">
    <source>
        <dbReference type="ARBA" id="ARBA00004370"/>
    </source>
</evidence>
<name>A0AA97LG37_EUBMA</name>
<dbReference type="KEGG" id="emc:129342869"/>
<organism evidence="8 9">
    <name type="scientific">Eublepharis macularius</name>
    <name type="common">Leopard gecko</name>
    <name type="synonym">Cyrtodactylus macularius</name>
    <dbReference type="NCBI Taxonomy" id="481883"/>
    <lineage>
        <taxon>Eukaryota</taxon>
        <taxon>Metazoa</taxon>
        <taxon>Chordata</taxon>
        <taxon>Craniata</taxon>
        <taxon>Vertebrata</taxon>
        <taxon>Euteleostomi</taxon>
        <taxon>Lepidosauria</taxon>
        <taxon>Squamata</taxon>
        <taxon>Bifurcata</taxon>
        <taxon>Gekkota</taxon>
        <taxon>Eublepharidae</taxon>
        <taxon>Eublepharinae</taxon>
        <taxon>Eublepharis</taxon>
    </lineage>
</organism>
<keyword evidence="5 7" id="KW-0472">Membrane</keyword>
<keyword evidence="3 7" id="KW-0812">Transmembrane</keyword>
<evidence type="ECO:0000256" key="3">
    <source>
        <dbReference type="ARBA" id="ARBA00022692"/>
    </source>
</evidence>
<keyword evidence="8" id="KW-1185">Reference proteome</keyword>
<dbReference type="InterPro" id="IPR007593">
    <property type="entry name" value="CD225/Dispanin_fam"/>
</dbReference>
<dbReference type="InterPro" id="IPR051423">
    <property type="entry name" value="CD225/Dispanin"/>
</dbReference>
<evidence type="ECO:0000256" key="7">
    <source>
        <dbReference type="SAM" id="Phobius"/>
    </source>
</evidence>
<sequence>MEENQGGAPSTQNPPPYSEKQPYVSDQQQLPVDGPAPPLGFVAYSTVPNQYQPYYSPYGAVYGQGPITHAPQHTTFIVPVQPTHEPDYLGYSIFTMLCCCLPLGIAALVYSIQTREANRIGDGVAARQNSRMAQIFAHTALGVGLVFCIIYIVFLTVGF</sequence>
<evidence type="ECO:0000256" key="2">
    <source>
        <dbReference type="ARBA" id="ARBA00006843"/>
    </source>
</evidence>
<comment type="similarity">
    <text evidence="2">Belongs to the CD225/Dispanin family.</text>
</comment>
<feature type="transmembrane region" description="Helical" evidence="7">
    <location>
        <begin position="133"/>
        <end position="154"/>
    </location>
</feature>